<protein>
    <submittedName>
        <fullName evidence="1">Uncharacterized protein</fullName>
    </submittedName>
</protein>
<accession>A0ABQ4NH37</accession>
<evidence type="ECO:0000313" key="1">
    <source>
        <dbReference type="EMBL" id="GIT93730.1"/>
    </source>
</evidence>
<name>A0ABQ4NH37_9RHOB</name>
<reference evidence="1 2" key="1">
    <citation type="submission" date="2021-05" db="EMBL/GenBank/DDBJ databases">
        <title>Bacteria Genome sequencing.</title>
        <authorList>
            <person name="Takabe Y."/>
            <person name="Nakajima Y."/>
            <person name="Suzuki S."/>
            <person name="Shiozaki T."/>
        </authorList>
    </citation>
    <scope>NUCLEOTIDE SEQUENCE [LARGE SCALE GENOMIC DNA]</scope>
    <source>
        <strain evidence="1 2">AI_62</strain>
    </source>
</reference>
<keyword evidence="2" id="KW-1185">Reference proteome</keyword>
<dbReference type="Proteomes" id="UP000786693">
    <property type="component" value="Unassembled WGS sequence"/>
</dbReference>
<dbReference type="RefSeq" id="WP_220747245.1">
    <property type="nucleotide sequence ID" value="NZ_BPFH01000001.1"/>
</dbReference>
<sequence length="86" mass="9274">MARDYDSSPVSDSLGLQNVIVGLADDLQQMRTGQISPQDGMARAAVAKQLFNGVRMYLQAIKTMESMAKPVGGEPDLSLIDSDKET</sequence>
<organism evidence="1 2">
    <name type="scientific">Jannaschia pagri</name>
    <dbReference type="NCBI Taxonomy" id="2829797"/>
    <lineage>
        <taxon>Bacteria</taxon>
        <taxon>Pseudomonadati</taxon>
        <taxon>Pseudomonadota</taxon>
        <taxon>Alphaproteobacteria</taxon>
        <taxon>Rhodobacterales</taxon>
        <taxon>Roseobacteraceae</taxon>
        <taxon>Jannaschia</taxon>
    </lineage>
</organism>
<comment type="caution">
    <text evidence="1">The sequence shown here is derived from an EMBL/GenBank/DDBJ whole genome shotgun (WGS) entry which is preliminary data.</text>
</comment>
<gene>
    <name evidence="1" type="ORF">JANAI62_03530</name>
</gene>
<evidence type="ECO:0000313" key="2">
    <source>
        <dbReference type="Proteomes" id="UP000786693"/>
    </source>
</evidence>
<proteinExistence type="predicted"/>
<dbReference type="EMBL" id="BPFH01000001">
    <property type="protein sequence ID" value="GIT93730.1"/>
    <property type="molecule type" value="Genomic_DNA"/>
</dbReference>